<feature type="chain" id="PRO_5015139637" evidence="4">
    <location>
        <begin position="24"/>
        <end position="525"/>
    </location>
</feature>
<dbReference type="Proteomes" id="UP000241829">
    <property type="component" value="Chromosome"/>
</dbReference>
<sequence length="525" mass="57888">MPFKRYAAALVAAGALLSPALHAKTFKWTSQGDISTWDIHAQNLALQNGLHANVYESLVHYNSRSFEVEPQLATSWKAISPTQMRFSLRQGVKFQDGSAFTADDAAFSINRALAKTSQFGPYAVGIAKAVKVDAQTLDVMLTAPNPVLLRQMTELRIMSRAWAEKNKATEPLALGASGSDSFAHRNAMGTGPYILESWQPGVRMVFKRNPNWWGTMEGNVTDIVYLTTPSAASRTAALVAGDVDLVLDPAPQDLRRLRASSELRVLDGVENRTIFFGMDQHSSELPGSTVKGKNPLKDVRVRRAMYQAIDMDTISHSLMRGLGKPTGALVSPQVAGWTEAVGQRQPYNVESAKQLMAEAGYGTGFNVDLACPANRYIHDEAICQAVMLMWARIGVMAKVRTMPMSAYLPMIQRHEASVYMLGWGVPTFDAYYSLEALVQSVGKGGGEFNFGRYSNARADELIQRIKVEPDGGARKRLMTQALQLVNDDVAYIPLHDQVIPWAARKNVELVHRADNRVDMRTVRVN</sequence>
<keyword evidence="3 4" id="KW-0732">Signal</keyword>
<proteinExistence type="inferred from homology"/>
<dbReference type="PANTHER" id="PTHR30290:SF9">
    <property type="entry name" value="OLIGOPEPTIDE-BINDING PROTEIN APPA"/>
    <property type="match status" value="1"/>
</dbReference>
<feature type="signal peptide" evidence="4">
    <location>
        <begin position="1"/>
        <end position="23"/>
    </location>
</feature>
<dbReference type="InterPro" id="IPR039424">
    <property type="entry name" value="SBP_5"/>
</dbReference>
<evidence type="ECO:0000256" key="4">
    <source>
        <dbReference type="SAM" id="SignalP"/>
    </source>
</evidence>
<dbReference type="EMBL" id="CP027792">
    <property type="protein sequence ID" value="AVP58750.1"/>
    <property type="molecule type" value="Genomic_DNA"/>
</dbReference>
<dbReference type="InterPro" id="IPR030678">
    <property type="entry name" value="Peptide/Ni-bd"/>
</dbReference>
<organism evidence="6 7">
    <name type="scientific">Pulveribacter suum</name>
    <dbReference type="NCBI Taxonomy" id="2116657"/>
    <lineage>
        <taxon>Bacteria</taxon>
        <taxon>Pseudomonadati</taxon>
        <taxon>Pseudomonadota</taxon>
        <taxon>Betaproteobacteria</taxon>
        <taxon>Burkholderiales</taxon>
        <taxon>Comamonadaceae</taxon>
        <taxon>Pulveribacter</taxon>
    </lineage>
</organism>
<dbReference type="Gene3D" id="3.10.105.10">
    <property type="entry name" value="Dipeptide-binding Protein, Domain 3"/>
    <property type="match status" value="1"/>
</dbReference>
<evidence type="ECO:0000256" key="2">
    <source>
        <dbReference type="ARBA" id="ARBA00022448"/>
    </source>
</evidence>
<dbReference type="PIRSF" id="PIRSF002741">
    <property type="entry name" value="MppA"/>
    <property type="match status" value="1"/>
</dbReference>
<gene>
    <name evidence="6" type="ORF">C7H73_14445</name>
</gene>
<feature type="domain" description="Solute-binding protein family 5" evidence="5">
    <location>
        <begin position="67"/>
        <end position="443"/>
    </location>
</feature>
<dbReference type="Gene3D" id="3.40.190.10">
    <property type="entry name" value="Periplasmic binding protein-like II"/>
    <property type="match status" value="1"/>
</dbReference>
<dbReference type="OrthoDB" id="9801799at2"/>
<evidence type="ECO:0000313" key="6">
    <source>
        <dbReference type="EMBL" id="AVP58750.1"/>
    </source>
</evidence>
<evidence type="ECO:0000256" key="3">
    <source>
        <dbReference type="ARBA" id="ARBA00022729"/>
    </source>
</evidence>
<dbReference type="CDD" id="cd08498">
    <property type="entry name" value="PBP2_NikA_DppA_OppA_like_2"/>
    <property type="match status" value="1"/>
</dbReference>
<evidence type="ECO:0000259" key="5">
    <source>
        <dbReference type="Pfam" id="PF00496"/>
    </source>
</evidence>
<dbReference type="RefSeq" id="WP_106847298.1">
    <property type="nucleotide sequence ID" value="NZ_CP027792.1"/>
</dbReference>
<accession>A0A2P1NNW2</accession>
<dbReference type="GO" id="GO:0043190">
    <property type="term" value="C:ATP-binding cassette (ABC) transporter complex"/>
    <property type="evidence" value="ECO:0007669"/>
    <property type="project" value="InterPro"/>
</dbReference>
<dbReference type="SUPFAM" id="SSF53850">
    <property type="entry name" value="Periplasmic binding protein-like II"/>
    <property type="match status" value="1"/>
</dbReference>
<dbReference type="GO" id="GO:0015833">
    <property type="term" value="P:peptide transport"/>
    <property type="evidence" value="ECO:0007669"/>
    <property type="project" value="TreeGrafter"/>
</dbReference>
<dbReference type="AlphaFoldDB" id="A0A2P1NNW2"/>
<keyword evidence="7" id="KW-1185">Reference proteome</keyword>
<protein>
    <submittedName>
        <fullName evidence="6">ABC transporter substrate-binding protein</fullName>
    </submittedName>
</protein>
<dbReference type="KEGG" id="melm:C7H73_14445"/>
<reference evidence="7" key="1">
    <citation type="submission" date="2018-03" db="EMBL/GenBank/DDBJ databases">
        <title>Genome sequencing of Melaminivora sp. strain SC2-7.</title>
        <authorList>
            <person name="Kim S.-J."/>
            <person name="Heo J."/>
            <person name="Ahn J.-H."/>
            <person name="Kwon S.-W."/>
        </authorList>
    </citation>
    <scope>NUCLEOTIDE SEQUENCE [LARGE SCALE GENOMIC DNA]</scope>
    <source>
        <strain evidence="7">SC2-7</strain>
    </source>
</reference>
<keyword evidence="2" id="KW-0813">Transport</keyword>
<dbReference type="Pfam" id="PF00496">
    <property type="entry name" value="SBP_bac_5"/>
    <property type="match status" value="1"/>
</dbReference>
<name>A0A2P1NNW2_9BURK</name>
<evidence type="ECO:0000256" key="1">
    <source>
        <dbReference type="ARBA" id="ARBA00005695"/>
    </source>
</evidence>
<comment type="similarity">
    <text evidence="1">Belongs to the bacterial solute-binding protein 5 family.</text>
</comment>
<evidence type="ECO:0000313" key="7">
    <source>
        <dbReference type="Proteomes" id="UP000241829"/>
    </source>
</evidence>
<dbReference type="GO" id="GO:0030288">
    <property type="term" value="C:outer membrane-bounded periplasmic space"/>
    <property type="evidence" value="ECO:0007669"/>
    <property type="project" value="UniProtKB-ARBA"/>
</dbReference>
<dbReference type="GO" id="GO:1904680">
    <property type="term" value="F:peptide transmembrane transporter activity"/>
    <property type="evidence" value="ECO:0007669"/>
    <property type="project" value="TreeGrafter"/>
</dbReference>
<dbReference type="InterPro" id="IPR000914">
    <property type="entry name" value="SBP_5_dom"/>
</dbReference>
<dbReference type="PANTHER" id="PTHR30290">
    <property type="entry name" value="PERIPLASMIC BINDING COMPONENT OF ABC TRANSPORTER"/>
    <property type="match status" value="1"/>
</dbReference>